<dbReference type="Proteomes" id="UP000290287">
    <property type="component" value="Unassembled WGS sequence"/>
</dbReference>
<keyword evidence="2" id="KW-1185">Reference proteome</keyword>
<protein>
    <submittedName>
        <fullName evidence="1">Uncharacterized protein</fullName>
    </submittedName>
</protein>
<dbReference type="OrthoDB" id="5770596at2"/>
<evidence type="ECO:0000313" key="1">
    <source>
        <dbReference type="EMBL" id="RXJ74579.1"/>
    </source>
</evidence>
<evidence type="ECO:0000313" key="2">
    <source>
        <dbReference type="Proteomes" id="UP000290287"/>
    </source>
</evidence>
<dbReference type="AlphaFoldDB" id="A0A4Q0YZD3"/>
<gene>
    <name evidence="1" type="ORF">CS022_03140</name>
</gene>
<dbReference type="RefSeq" id="WP_129121047.1">
    <property type="nucleotide sequence ID" value="NZ_PEIB01000002.1"/>
</dbReference>
<comment type="caution">
    <text evidence="1">The sequence shown here is derived from an EMBL/GenBank/DDBJ whole genome shotgun (WGS) entry which is preliminary data.</text>
</comment>
<dbReference type="EMBL" id="PEIB01000002">
    <property type="protein sequence ID" value="RXJ74579.1"/>
    <property type="molecule type" value="Genomic_DNA"/>
</dbReference>
<reference evidence="1 2" key="1">
    <citation type="submission" date="2017-10" db="EMBL/GenBank/DDBJ databases">
        <title>Nyctiphanis sp. nov., isolated from the stomach of the euphausiid Nyctiphanes simplex (Hansen, 1911) in the Gulf of California.</title>
        <authorList>
            <person name="Gomez-Gil B."/>
            <person name="Aguilar-Mendez M."/>
            <person name="Lopez-Cortes A."/>
            <person name="Gomez-Gutierrez J."/>
            <person name="Roque A."/>
            <person name="Lang E."/>
            <person name="Gonzalez-Castillo A."/>
        </authorList>
    </citation>
    <scope>NUCLEOTIDE SEQUENCE [LARGE SCALE GENOMIC DNA]</scope>
    <source>
        <strain evidence="1 2">CAIM 600</strain>
    </source>
</reference>
<sequence>MAITVRGIEKHQQMTDRLKDITNKVTLSGALIEGGYIAVKYHELYIEEKKRSELLKLELEGLQRKVNAYVSSMESLKLSDKDDV</sequence>
<proteinExistence type="predicted"/>
<name>A0A4Q0YZD3_9GAMM</name>
<accession>A0A4Q0YZD3</accession>
<organism evidence="1 2">
    <name type="scientific">Veronia nyctiphanis</name>
    <dbReference type="NCBI Taxonomy" id="1278244"/>
    <lineage>
        <taxon>Bacteria</taxon>
        <taxon>Pseudomonadati</taxon>
        <taxon>Pseudomonadota</taxon>
        <taxon>Gammaproteobacteria</taxon>
        <taxon>Vibrionales</taxon>
        <taxon>Vibrionaceae</taxon>
        <taxon>Veronia</taxon>
    </lineage>
</organism>